<protein>
    <submittedName>
        <fullName evidence="1">Uncharacterized protein</fullName>
    </submittedName>
</protein>
<comment type="caution">
    <text evidence="1">The sequence shown here is derived from an EMBL/GenBank/DDBJ whole genome shotgun (WGS) entry which is preliminary data.</text>
</comment>
<reference evidence="1" key="1">
    <citation type="submission" date="2017-07" db="EMBL/GenBank/DDBJ databases">
        <title>Taro Niue Genome Assembly and Annotation.</title>
        <authorList>
            <person name="Atibalentja N."/>
            <person name="Keating K."/>
            <person name="Fields C.J."/>
        </authorList>
    </citation>
    <scope>NUCLEOTIDE SEQUENCE</scope>
    <source>
        <strain evidence="1">Niue_2</strain>
        <tissue evidence="1">Leaf</tissue>
    </source>
</reference>
<keyword evidence="2" id="KW-1185">Reference proteome</keyword>
<name>A0A843TYB3_COLES</name>
<gene>
    <name evidence="1" type="ORF">Taro_008469</name>
</gene>
<proteinExistence type="predicted"/>
<accession>A0A843TYB3</accession>
<organism evidence="1 2">
    <name type="scientific">Colocasia esculenta</name>
    <name type="common">Wild taro</name>
    <name type="synonym">Arum esculentum</name>
    <dbReference type="NCBI Taxonomy" id="4460"/>
    <lineage>
        <taxon>Eukaryota</taxon>
        <taxon>Viridiplantae</taxon>
        <taxon>Streptophyta</taxon>
        <taxon>Embryophyta</taxon>
        <taxon>Tracheophyta</taxon>
        <taxon>Spermatophyta</taxon>
        <taxon>Magnoliopsida</taxon>
        <taxon>Liliopsida</taxon>
        <taxon>Araceae</taxon>
        <taxon>Aroideae</taxon>
        <taxon>Colocasieae</taxon>
        <taxon>Colocasia</taxon>
    </lineage>
</organism>
<dbReference type="Proteomes" id="UP000652761">
    <property type="component" value="Unassembled WGS sequence"/>
</dbReference>
<sequence>MDAVDYLQRYVAVRTGCRRGTTTALGAAICSSTPSSRPFRLGNNLICPPHQASLFSRLCFLAEKVAMVRNFTRCSRTRNLS</sequence>
<evidence type="ECO:0000313" key="1">
    <source>
        <dbReference type="EMBL" id="MQL76085.1"/>
    </source>
</evidence>
<dbReference type="EMBL" id="NMUH01000280">
    <property type="protein sequence ID" value="MQL76085.1"/>
    <property type="molecule type" value="Genomic_DNA"/>
</dbReference>
<evidence type="ECO:0000313" key="2">
    <source>
        <dbReference type="Proteomes" id="UP000652761"/>
    </source>
</evidence>
<dbReference type="AlphaFoldDB" id="A0A843TYB3"/>